<organism evidence="1 2">
    <name type="scientific">Arthrobacter phage KeaneyLin</name>
    <dbReference type="NCBI Taxonomy" id="2250412"/>
    <lineage>
        <taxon>Viruses</taxon>
        <taxon>Duplodnaviria</taxon>
        <taxon>Heunggongvirae</taxon>
        <taxon>Uroviricota</taxon>
        <taxon>Caudoviricetes</taxon>
        <taxon>Mudcatvirus</taxon>
        <taxon>Mudcatvirus keaneylin</taxon>
    </lineage>
</organism>
<proteinExistence type="predicted"/>
<dbReference type="KEGG" id="vg:77943061"/>
<reference evidence="1 2" key="1">
    <citation type="submission" date="2018-06" db="EMBL/GenBank/DDBJ databases">
        <authorList>
            <person name="Buckel R.L."/>
            <person name="Fomich M.L."/>
            <person name="Krishna A.V."/>
            <person name="Lan D."/>
            <person name="Mackey A.I."/>
            <person name="Ball S.L."/>
            <person name="Breitenberger C.A."/>
            <person name="Daniels C.J."/>
            <person name="Garlena R.A."/>
            <person name="Russell D.A."/>
            <person name="Pope W.H."/>
            <person name="Jacobs-Sera D."/>
            <person name="Hatfull G.F."/>
        </authorList>
    </citation>
    <scope>NUCLEOTIDE SEQUENCE [LARGE SCALE GENOMIC DNA]</scope>
</reference>
<evidence type="ECO:0000313" key="1">
    <source>
        <dbReference type="EMBL" id="AXH44213.1"/>
    </source>
</evidence>
<keyword evidence="2" id="KW-1185">Reference proteome</keyword>
<dbReference type="EMBL" id="MH450120">
    <property type="protein sequence ID" value="AXH44213.1"/>
    <property type="molecule type" value="Genomic_DNA"/>
</dbReference>
<gene>
    <name evidence="1" type="primary">75</name>
    <name evidence="1" type="ORF">SEA_KEANEYLIN_75</name>
</gene>
<name>A0A345KMG1_9CAUD</name>
<dbReference type="RefSeq" id="YP_010666953.1">
    <property type="nucleotide sequence ID" value="NC_070947.1"/>
</dbReference>
<dbReference type="Proteomes" id="UP000260561">
    <property type="component" value="Segment"/>
</dbReference>
<sequence>MLATSYTECDDQNTPGHEHLWDYNIDYNVYVCNRKIHDELYGEQ</sequence>
<protein>
    <submittedName>
        <fullName evidence="1">Uncharacterized protein</fullName>
    </submittedName>
</protein>
<accession>A0A345KMG1</accession>
<evidence type="ECO:0000313" key="2">
    <source>
        <dbReference type="Proteomes" id="UP000260561"/>
    </source>
</evidence>
<dbReference type="GeneID" id="77943061"/>